<dbReference type="PANTHER" id="PTHR12110">
    <property type="entry name" value="HYDROXYPYRUVATE ISOMERASE"/>
    <property type="match status" value="1"/>
</dbReference>
<dbReference type="InterPro" id="IPR050312">
    <property type="entry name" value="IolE/XylAMocC-like"/>
</dbReference>
<dbReference type="Pfam" id="PF01261">
    <property type="entry name" value="AP_endonuc_2"/>
    <property type="match status" value="1"/>
</dbReference>
<dbReference type="InterPro" id="IPR036237">
    <property type="entry name" value="Xyl_isomerase-like_sf"/>
</dbReference>
<dbReference type="Gene3D" id="3.20.20.150">
    <property type="entry name" value="Divalent-metal-dependent TIM barrel enzymes"/>
    <property type="match status" value="1"/>
</dbReference>
<feature type="coiled-coil region" evidence="1">
    <location>
        <begin position="114"/>
        <end position="141"/>
    </location>
</feature>
<dbReference type="PANTHER" id="PTHR12110:SF21">
    <property type="entry name" value="XYLOSE ISOMERASE-LIKE TIM BARREL DOMAIN-CONTAINING PROTEIN"/>
    <property type="match status" value="1"/>
</dbReference>
<dbReference type="AlphaFoldDB" id="A0A0P7Y264"/>
<name>A0A0P7Y264_9BACT</name>
<evidence type="ECO:0000313" key="3">
    <source>
        <dbReference type="EMBL" id="KPQ10488.1"/>
    </source>
</evidence>
<dbReference type="GO" id="GO:0016853">
    <property type="term" value="F:isomerase activity"/>
    <property type="evidence" value="ECO:0007669"/>
    <property type="project" value="UniProtKB-KW"/>
</dbReference>
<dbReference type="SUPFAM" id="SSF51658">
    <property type="entry name" value="Xylose isomerase-like"/>
    <property type="match status" value="1"/>
</dbReference>
<dbReference type="Proteomes" id="UP000050421">
    <property type="component" value="Unassembled WGS sequence"/>
</dbReference>
<sequence>MKNRREFLVKSAMGIASLAVAPGVLRGAPAIIKSWNKPDSRINGVQIGCITYSFRSLPDQSAEATLKYVVDSGISAIELMGDPAESFAGMPQAGFDRRRAWQLGRKARSGESLTEDEQKELKDIQSEADAYSKAVANWRANADMAPFEKLRKMYKDAGVSIYAFKPSAFGFNNTDAEIAYGMKAAKALGASHVTLEHPSNDAHTLKLGKMGEQNKMSVAYHGHEQQTFDFWDTALAQSPNNALNLDMGHYIAAGHQDLFPLIEKNQQRILSMHTKDRQTPEHGKGNVAWGTGDTPIGDVLKMMQKNKYKFPATIELEYQVPENSDPVSEVQKCLEFCRKSLA</sequence>
<protein>
    <submittedName>
        <fullName evidence="3">Sugar phosphate isomerase</fullName>
    </submittedName>
</protein>
<proteinExistence type="predicted"/>
<feature type="domain" description="Xylose isomerase-like TIM barrel" evidence="2">
    <location>
        <begin position="141"/>
        <end position="330"/>
    </location>
</feature>
<organism evidence="3 4">
    <name type="scientific">Algoriphagus marincola HL-49</name>
    <dbReference type="NCBI Taxonomy" id="1305737"/>
    <lineage>
        <taxon>Bacteria</taxon>
        <taxon>Pseudomonadati</taxon>
        <taxon>Bacteroidota</taxon>
        <taxon>Cytophagia</taxon>
        <taxon>Cytophagales</taxon>
        <taxon>Cyclobacteriaceae</taxon>
        <taxon>Algoriphagus</taxon>
    </lineage>
</organism>
<dbReference type="PATRIC" id="fig|1305737.6.peg.117"/>
<comment type="caution">
    <text evidence="3">The sequence shown here is derived from an EMBL/GenBank/DDBJ whole genome shotgun (WGS) entry which is preliminary data.</text>
</comment>
<dbReference type="EMBL" id="LJXT01000130">
    <property type="protein sequence ID" value="KPQ10488.1"/>
    <property type="molecule type" value="Genomic_DNA"/>
</dbReference>
<accession>A0A0P7Y264</accession>
<dbReference type="STRING" id="1305737.GCA_000526355_00645"/>
<evidence type="ECO:0000259" key="2">
    <source>
        <dbReference type="Pfam" id="PF01261"/>
    </source>
</evidence>
<dbReference type="PROSITE" id="PS51318">
    <property type="entry name" value="TAT"/>
    <property type="match status" value="1"/>
</dbReference>
<keyword evidence="1" id="KW-0175">Coiled coil</keyword>
<evidence type="ECO:0000313" key="4">
    <source>
        <dbReference type="Proteomes" id="UP000050421"/>
    </source>
</evidence>
<dbReference type="OrthoDB" id="263912at2"/>
<dbReference type="InterPro" id="IPR006311">
    <property type="entry name" value="TAT_signal"/>
</dbReference>
<dbReference type="eggNOG" id="COG1082">
    <property type="taxonomic scope" value="Bacteria"/>
</dbReference>
<gene>
    <name evidence="3" type="ORF">HLUCCX10_15725</name>
</gene>
<reference evidence="3 4" key="1">
    <citation type="submission" date="2015-09" db="EMBL/GenBank/DDBJ databases">
        <title>Identification and resolution of microdiversity through metagenomic sequencing of parallel consortia.</title>
        <authorList>
            <person name="Nelson W.C."/>
            <person name="Romine M.F."/>
            <person name="Lindemann S.R."/>
        </authorList>
    </citation>
    <scope>NUCLEOTIDE SEQUENCE [LARGE SCALE GENOMIC DNA]</scope>
    <source>
        <strain evidence="3">HL-49</strain>
    </source>
</reference>
<dbReference type="InterPro" id="IPR013022">
    <property type="entry name" value="Xyl_isomerase-like_TIM-brl"/>
</dbReference>
<keyword evidence="3" id="KW-0413">Isomerase</keyword>
<evidence type="ECO:0000256" key="1">
    <source>
        <dbReference type="SAM" id="Coils"/>
    </source>
</evidence>